<proteinExistence type="predicted"/>
<reference evidence="6 7" key="1">
    <citation type="submission" date="2024-05" db="EMBL/GenBank/DDBJ databases">
        <title>Halomonas sp. SSM6 16S ribosomal RNA gene Genome sequencing and assembly.</title>
        <authorList>
            <person name="Yook S."/>
        </authorList>
    </citation>
    <scope>NUCLEOTIDE SEQUENCE [LARGE SCALE GENOMIC DNA]</scope>
    <source>
        <strain evidence="6 7">SSM6</strain>
    </source>
</reference>
<evidence type="ECO:0000313" key="6">
    <source>
        <dbReference type="EMBL" id="MEQ6916794.1"/>
    </source>
</evidence>
<accession>A0ABV1NGA7</accession>
<dbReference type="InterPro" id="IPR050313">
    <property type="entry name" value="Carb_Metab_HTH_regulators"/>
</dbReference>
<dbReference type="Pfam" id="PF08220">
    <property type="entry name" value="HTH_DeoR"/>
    <property type="match status" value="1"/>
</dbReference>
<dbReference type="SMART" id="SM01134">
    <property type="entry name" value="DeoRC"/>
    <property type="match status" value="1"/>
</dbReference>
<dbReference type="PANTHER" id="PTHR30363">
    <property type="entry name" value="HTH-TYPE TRANSCRIPTIONAL REGULATOR SRLR-RELATED"/>
    <property type="match status" value="1"/>
</dbReference>
<protein>
    <submittedName>
        <fullName evidence="6">DeoR/GlpR family DNA-binding transcription regulator</fullName>
    </submittedName>
</protein>
<evidence type="ECO:0000256" key="2">
    <source>
        <dbReference type="ARBA" id="ARBA00023125"/>
    </source>
</evidence>
<comment type="caution">
    <text evidence="6">The sequence shown here is derived from an EMBL/GenBank/DDBJ whole genome shotgun (WGS) entry which is preliminary data.</text>
</comment>
<evidence type="ECO:0000256" key="3">
    <source>
        <dbReference type="ARBA" id="ARBA00023163"/>
    </source>
</evidence>
<keyword evidence="1" id="KW-0805">Transcription regulation</keyword>
<evidence type="ECO:0000256" key="4">
    <source>
        <dbReference type="SAM" id="MobiDB-lite"/>
    </source>
</evidence>
<dbReference type="EMBL" id="JBEGCJ010000002">
    <property type="protein sequence ID" value="MEQ6916794.1"/>
    <property type="molecule type" value="Genomic_DNA"/>
</dbReference>
<feature type="region of interest" description="Disordered" evidence="4">
    <location>
        <begin position="236"/>
        <end position="258"/>
    </location>
</feature>
<dbReference type="InterPro" id="IPR014036">
    <property type="entry name" value="DeoR-like_C"/>
</dbReference>
<keyword evidence="3" id="KW-0804">Transcription</keyword>
<dbReference type="InterPro" id="IPR001034">
    <property type="entry name" value="DeoR_HTH"/>
</dbReference>
<dbReference type="SUPFAM" id="SSF100950">
    <property type="entry name" value="NagB/RpiA/CoA transferase-like"/>
    <property type="match status" value="1"/>
</dbReference>
<dbReference type="GO" id="GO:0003677">
    <property type="term" value="F:DNA binding"/>
    <property type="evidence" value="ECO:0007669"/>
    <property type="project" value="UniProtKB-KW"/>
</dbReference>
<dbReference type="SMART" id="SM00420">
    <property type="entry name" value="HTH_DEOR"/>
    <property type="match status" value="1"/>
</dbReference>
<sequence>MNERSALRLARLSDALSRGGSLRLHDAAELCGVSAMTIRRDLAGSESGLQLMGGHLVRGDDPRYAPVYDLAAQQDRHAEAKRRLCEVAAARIEPGDTLFIDCGTTLMPLAVGLPHHQSLTVVTYALNVADAVSVIPGVRLILLGGVYHGSSRSFADEEVGVAVRRLGINKAFLSAAGVHERKGLTCFHFHEVAPKQAAIATAARRLLVVDESKLGAIRPVRFAGLDEIDEIITNGGGGGEGVDTGMPGAVEDRHDAGR</sequence>
<evidence type="ECO:0000313" key="7">
    <source>
        <dbReference type="Proteomes" id="UP001442468"/>
    </source>
</evidence>
<name>A0ABV1NGA7_9GAMM</name>
<dbReference type="PROSITE" id="PS00894">
    <property type="entry name" value="HTH_DEOR_1"/>
    <property type="match status" value="1"/>
</dbReference>
<dbReference type="InterPro" id="IPR037171">
    <property type="entry name" value="NagB/RpiA_transferase-like"/>
</dbReference>
<evidence type="ECO:0000256" key="1">
    <source>
        <dbReference type="ARBA" id="ARBA00023015"/>
    </source>
</evidence>
<keyword evidence="2 6" id="KW-0238">DNA-binding</keyword>
<dbReference type="InterPro" id="IPR018356">
    <property type="entry name" value="Tscrpt_reg_HTH_DeoR_CS"/>
</dbReference>
<gene>
    <name evidence="6" type="ORF">ABE960_04555</name>
</gene>
<evidence type="ECO:0000259" key="5">
    <source>
        <dbReference type="PROSITE" id="PS51000"/>
    </source>
</evidence>
<dbReference type="RefSeq" id="WP_349761054.1">
    <property type="nucleotide sequence ID" value="NZ_JBEGCJ010000002.1"/>
</dbReference>
<dbReference type="Pfam" id="PF00455">
    <property type="entry name" value="DeoRC"/>
    <property type="match status" value="1"/>
</dbReference>
<keyword evidence="7" id="KW-1185">Reference proteome</keyword>
<dbReference type="PANTHER" id="PTHR30363:SF8">
    <property type="entry name" value="DEOXYRIBOSE OPERON REPRESSOR"/>
    <property type="match status" value="1"/>
</dbReference>
<dbReference type="Proteomes" id="UP001442468">
    <property type="component" value="Unassembled WGS sequence"/>
</dbReference>
<feature type="domain" description="HTH deoR-type" evidence="5">
    <location>
        <begin position="5"/>
        <end position="57"/>
    </location>
</feature>
<dbReference type="PROSITE" id="PS51000">
    <property type="entry name" value="HTH_DEOR_2"/>
    <property type="match status" value="1"/>
</dbReference>
<organism evidence="6 7">
    <name type="scientific">Halomonas aquatica</name>
    <dbReference type="NCBI Taxonomy" id="3151123"/>
    <lineage>
        <taxon>Bacteria</taxon>
        <taxon>Pseudomonadati</taxon>
        <taxon>Pseudomonadota</taxon>
        <taxon>Gammaproteobacteria</taxon>
        <taxon>Oceanospirillales</taxon>
        <taxon>Halomonadaceae</taxon>
        <taxon>Halomonas</taxon>
    </lineage>
</organism>